<gene>
    <name evidence="1" type="ORF">BJ980_002007</name>
</gene>
<sequence>MSQSPTPGGRFGTRLTEDRIGRVGVGFDVRTQGVERSGLP</sequence>
<name>A0A7Y9UTT1_9ACTN</name>
<keyword evidence="2" id="KW-1185">Reference proteome</keyword>
<reference evidence="1 2" key="1">
    <citation type="submission" date="2020-07" db="EMBL/GenBank/DDBJ databases">
        <title>Sequencing the genomes of 1000 actinobacteria strains.</title>
        <authorList>
            <person name="Klenk H.-P."/>
        </authorList>
    </citation>
    <scope>NUCLEOTIDE SEQUENCE [LARGE SCALE GENOMIC DNA]</scope>
    <source>
        <strain evidence="1 2">DSM 23819</strain>
    </source>
</reference>
<accession>A0A7Y9UTT1</accession>
<evidence type="ECO:0000313" key="2">
    <source>
        <dbReference type="Proteomes" id="UP000540656"/>
    </source>
</evidence>
<proteinExistence type="predicted"/>
<comment type="caution">
    <text evidence="1">The sequence shown here is derived from an EMBL/GenBank/DDBJ whole genome shotgun (WGS) entry which is preliminary data.</text>
</comment>
<evidence type="ECO:0000313" key="1">
    <source>
        <dbReference type="EMBL" id="NYG59084.1"/>
    </source>
</evidence>
<dbReference type="Proteomes" id="UP000540656">
    <property type="component" value="Unassembled WGS sequence"/>
</dbReference>
<protein>
    <submittedName>
        <fullName evidence="1">Uncharacterized protein</fullName>
    </submittedName>
</protein>
<dbReference type="RefSeq" id="WP_281363722.1">
    <property type="nucleotide sequence ID" value="NZ_JACCAA010000001.1"/>
</dbReference>
<organism evidence="1 2">
    <name type="scientific">Nocardioides daedukensis</name>
    <dbReference type="NCBI Taxonomy" id="634462"/>
    <lineage>
        <taxon>Bacteria</taxon>
        <taxon>Bacillati</taxon>
        <taxon>Actinomycetota</taxon>
        <taxon>Actinomycetes</taxon>
        <taxon>Propionibacteriales</taxon>
        <taxon>Nocardioidaceae</taxon>
        <taxon>Nocardioides</taxon>
    </lineage>
</organism>
<dbReference type="EMBL" id="JACCAA010000001">
    <property type="protein sequence ID" value="NYG59084.1"/>
    <property type="molecule type" value="Genomic_DNA"/>
</dbReference>
<dbReference type="AlphaFoldDB" id="A0A7Y9UTT1"/>